<accession>A0A8J5K8N6</accession>
<keyword evidence="8" id="KW-1185">Reference proteome</keyword>
<name>A0A8J5K8N6_HOMAM</name>
<comment type="subcellular location">
    <subcellularLocation>
        <location evidence="1">Nucleus</location>
    </subcellularLocation>
</comment>
<organism evidence="7 8">
    <name type="scientific">Homarus americanus</name>
    <name type="common">American lobster</name>
    <dbReference type="NCBI Taxonomy" id="6706"/>
    <lineage>
        <taxon>Eukaryota</taxon>
        <taxon>Metazoa</taxon>
        <taxon>Ecdysozoa</taxon>
        <taxon>Arthropoda</taxon>
        <taxon>Crustacea</taxon>
        <taxon>Multicrustacea</taxon>
        <taxon>Malacostraca</taxon>
        <taxon>Eumalacostraca</taxon>
        <taxon>Eucarida</taxon>
        <taxon>Decapoda</taxon>
        <taxon>Pleocyemata</taxon>
        <taxon>Astacidea</taxon>
        <taxon>Nephropoidea</taxon>
        <taxon>Nephropidae</taxon>
        <taxon>Homarus</taxon>
    </lineage>
</organism>
<evidence type="ECO:0000256" key="1">
    <source>
        <dbReference type="ARBA" id="ARBA00004123"/>
    </source>
</evidence>
<dbReference type="GO" id="GO:0046983">
    <property type="term" value="F:protein dimerization activity"/>
    <property type="evidence" value="ECO:0007669"/>
    <property type="project" value="InterPro"/>
</dbReference>
<feature type="domain" description="HAT C-terminal dimerisation" evidence="6">
    <location>
        <begin position="104"/>
        <end position="180"/>
    </location>
</feature>
<dbReference type="PANTHER" id="PTHR46481:SF10">
    <property type="entry name" value="ZINC FINGER BED DOMAIN-CONTAINING PROTEIN 39"/>
    <property type="match status" value="1"/>
</dbReference>
<evidence type="ECO:0000313" key="8">
    <source>
        <dbReference type="Proteomes" id="UP000747542"/>
    </source>
</evidence>
<dbReference type="AlphaFoldDB" id="A0A8J5K8N6"/>
<reference evidence="7" key="1">
    <citation type="journal article" date="2021" name="Sci. Adv.">
        <title>The American lobster genome reveals insights on longevity, neural, and immune adaptations.</title>
        <authorList>
            <person name="Polinski J.M."/>
            <person name="Zimin A.V."/>
            <person name="Clark K.F."/>
            <person name="Kohn A.B."/>
            <person name="Sadowski N."/>
            <person name="Timp W."/>
            <person name="Ptitsyn A."/>
            <person name="Khanna P."/>
            <person name="Romanova D.Y."/>
            <person name="Williams P."/>
            <person name="Greenwood S.J."/>
            <person name="Moroz L.L."/>
            <person name="Walt D.R."/>
            <person name="Bodnar A.G."/>
        </authorList>
    </citation>
    <scope>NUCLEOTIDE SEQUENCE</scope>
    <source>
        <strain evidence="7">GMGI-L3</strain>
    </source>
</reference>
<protein>
    <submittedName>
        <fullName evidence="7">Zinc finger BED domain-containing protein 4-like 10</fullName>
    </submittedName>
</protein>
<evidence type="ECO:0000259" key="6">
    <source>
        <dbReference type="Pfam" id="PF05699"/>
    </source>
</evidence>
<dbReference type="Proteomes" id="UP000747542">
    <property type="component" value="Unassembled WGS sequence"/>
</dbReference>
<gene>
    <name evidence="7" type="primary">Zbed4-L10</name>
    <name evidence="7" type="ORF">Hamer_G023581</name>
</gene>
<keyword evidence="5" id="KW-0539">Nucleus</keyword>
<dbReference type="GO" id="GO:0008270">
    <property type="term" value="F:zinc ion binding"/>
    <property type="evidence" value="ECO:0007669"/>
    <property type="project" value="UniProtKB-KW"/>
</dbReference>
<keyword evidence="2" id="KW-0479">Metal-binding</keyword>
<sequence length="184" mass="20537">MKCIIASVFQSSTETRLNKFESMEAFHLAATLDPCYKLGWCHDYDNEVQDISDLLTVKYNMAGSVDPTATDTSPAEPPPMKRNKFVALANRSSTPRPTPPETEASLYLNQPCLQEDGDPLGNWKAKQPEFPVLARLAAKYLAIPATSSPVERLFSIAGKLFRPERCNLSDKRLGQLMMIRCNPQ</sequence>
<comment type="caution">
    <text evidence="7">The sequence shown here is derived from an EMBL/GenBank/DDBJ whole genome shotgun (WGS) entry which is preliminary data.</text>
</comment>
<dbReference type="PANTHER" id="PTHR46481">
    <property type="entry name" value="ZINC FINGER BED DOMAIN-CONTAINING PROTEIN 4"/>
    <property type="match status" value="1"/>
</dbReference>
<dbReference type="InterPro" id="IPR008906">
    <property type="entry name" value="HATC_C_dom"/>
</dbReference>
<evidence type="ECO:0000256" key="4">
    <source>
        <dbReference type="ARBA" id="ARBA00022833"/>
    </source>
</evidence>
<dbReference type="InterPro" id="IPR012337">
    <property type="entry name" value="RNaseH-like_sf"/>
</dbReference>
<dbReference type="EMBL" id="JAHLQT010016606">
    <property type="protein sequence ID" value="KAG7169436.1"/>
    <property type="molecule type" value="Genomic_DNA"/>
</dbReference>
<evidence type="ECO:0000256" key="3">
    <source>
        <dbReference type="ARBA" id="ARBA00022771"/>
    </source>
</evidence>
<evidence type="ECO:0000256" key="2">
    <source>
        <dbReference type="ARBA" id="ARBA00022723"/>
    </source>
</evidence>
<dbReference type="SUPFAM" id="SSF53098">
    <property type="entry name" value="Ribonuclease H-like"/>
    <property type="match status" value="1"/>
</dbReference>
<proteinExistence type="predicted"/>
<keyword evidence="3" id="KW-0863">Zinc-finger</keyword>
<evidence type="ECO:0000313" key="7">
    <source>
        <dbReference type="EMBL" id="KAG7169436.1"/>
    </source>
</evidence>
<dbReference type="GO" id="GO:0005634">
    <property type="term" value="C:nucleus"/>
    <property type="evidence" value="ECO:0007669"/>
    <property type="project" value="UniProtKB-SubCell"/>
</dbReference>
<evidence type="ECO:0000256" key="5">
    <source>
        <dbReference type="ARBA" id="ARBA00023242"/>
    </source>
</evidence>
<keyword evidence="4" id="KW-0862">Zinc</keyword>
<dbReference type="InterPro" id="IPR052035">
    <property type="entry name" value="ZnF_BED_domain_contain"/>
</dbReference>
<dbReference type="Pfam" id="PF05699">
    <property type="entry name" value="Dimer_Tnp_hAT"/>
    <property type="match status" value="1"/>
</dbReference>